<comment type="caution">
    <text evidence="1">The sequence shown here is derived from an EMBL/GenBank/DDBJ whole genome shotgun (WGS) entry which is preliminary data.</text>
</comment>
<evidence type="ECO:0000313" key="1">
    <source>
        <dbReference type="EMBL" id="POQ01315.1"/>
    </source>
</evidence>
<dbReference type="AlphaFoldDB" id="A0AAE5VSR1"/>
<protein>
    <recommendedName>
        <fullName evidence="3">ArdR protein</fullName>
    </recommendedName>
</protein>
<reference evidence="1 2" key="1">
    <citation type="submission" date="2017-03" db="EMBL/GenBank/DDBJ databases">
        <authorList>
            <person name="Hulin M.T."/>
        </authorList>
    </citation>
    <scope>NUCLEOTIDE SEQUENCE [LARGE SCALE GENOMIC DNA]</scope>
    <source>
        <strain evidence="1 2">5264</strain>
    </source>
</reference>
<sequence length="56" mass="6129">MVWEGVVYGWKNELRDPESERPGAYAVDKAGVVFKAEGGDDYNGAKAWVAVDPDGR</sequence>
<evidence type="ECO:0008006" key="3">
    <source>
        <dbReference type="Google" id="ProtNLM"/>
    </source>
</evidence>
<dbReference type="Proteomes" id="UP000237295">
    <property type="component" value="Unassembled WGS sequence"/>
</dbReference>
<proteinExistence type="predicted"/>
<name>A0AAE5VSR1_PSESY</name>
<accession>A0AAE5VSR1</accession>
<evidence type="ECO:0000313" key="2">
    <source>
        <dbReference type="Proteomes" id="UP000237295"/>
    </source>
</evidence>
<dbReference type="EMBL" id="NBAQ01000017">
    <property type="protein sequence ID" value="POQ01315.1"/>
    <property type="molecule type" value="Genomic_DNA"/>
</dbReference>
<organism evidence="1 2">
    <name type="scientific">Pseudomonas syringae pv. syringae</name>
    <dbReference type="NCBI Taxonomy" id="321"/>
    <lineage>
        <taxon>Bacteria</taxon>
        <taxon>Pseudomonadati</taxon>
        <taxon>Pseudomonadota</taxon>
        <taxon>Gammaproteobacteria</taxon>
        <taxon>Pseudomonadales</taxon>
        <taxon>Pseudomonadaceae</taxon>
        <taxon>Pseudomonas</taxon>
        <taxon>Pseudomonas syringae</taxon>
    </lineage>
</organism>
<gene>
    <name evidence="1" type="ORF">CXB42_23240</name>
</gene>